<dbReference type="GO" id="GO:0003677">
    <property type="term" value="F:DNA binding"/>
    <property type="evidence" value="ECO:0007669"/>
    <property type="project" value="InterPro"/>
</dbReference>
<evidence type="ECO:0000259" key="10">
    <source>
        <dbReference type="Pfam" id="PF04560"/>
    </source>
</evidence>
<dbReference type="Gene3D" id="2.40.270.10">
    <property type="entry name" value="DNA-directed RNA polymerase, subunit 2, domain 6"/>
    <property type="match status" value="1"/>
</dbReference>
<evidence type="ECO:0000256" key="6">
    <source>
        <dbReference type="RuleBase" id="RU000434"/>
    </source>
</evidence>
<dbReference type="InterPro" id="IPR019462">
    <property type="entry name" value="DNA-dir_RNA_pol_bsu_external_1"/>
</dbReference>
<dbReference type="GO" id="GO:0003899">
    <property type="term" value="F:DNA-directed RNA polymerase activity"/>
    <property type="evidence" value="ECO:0007669"/>
    <property type="project" value="UniProtKB-EC"/>
</dbReference>
<keyword evidence="4 7" id="KW-0804">Transcription</keyword>
<name>A0A350HAX9_UNCW3</name>
<dbReference type="GO" id="GO:0032549">
    <property type="term" value="F:ribonucleoside binding"/>
    <property type="evidence" value="ECO:0007669"/>
    <property type="project" value="InterPro"/>
</dbReference>
<keyword evidence="1 7" id="KW-0240">DNA-directed RNA polymerase</keyword>
<keyword evidence="3 7" id="KW-0548">Nucleotidyltransferase</keyword>
<dbReference type="Gene3D" id="3.90.1800.10">
    <property type="entry name" value="RNA polymerase alpha subunit dimerisation domain"/>
    <property type="match status" value="1"/>
</dbReference>
<feature type="domain" description="DNA-directed RNA polymerase subunit 2 hybrid-binding" evidence="9">
    <location>
        <begin position="241"/>
        <end position="747"/>
    </location>
</feature>
<dbReference type="InterPro" id="IPR007645">
    <property type="entry name" value="RNA_pol_Rpb2_3"/>
</dbReference>
<dbReference type="InterPro" id="IPR015712">
    <property type="entry name" value="DNA-dir_RNA_pol_su2"/>
</dbReference>
<feature type="domain" description="RNA polymerase Rpb2" evidence="11">
    <location>
        <begin position="36"/>
        <end position="104"/>
    </location>
</feature>
<dbReference type="EC" id="2.7.7.6" evidence="7"/>
<proteinExistence type="inferred from homology"/>
<dbReference type="Gene3D" id="2.40.50.150">
    <property type="match status" value="1"/>
</dbReference>
<evidence type="ECO:0000256" key="4">
    <source>
        <dbReference type="ARBA" id="ARBA00023163"/>
    </source>
</evidence>
<keyword evidence="2 7" id="KW-0808">Transferase</keyword>
<dbReference type="Gene3D" id="2.40.50.100">
    <property type="match status" value="1"/>
</dbReference>
<dbReference type="GO" id="GO:0006351">
    <property type="term" value="P:DNA-templated transcription"/>
    <property type="evidence" value="ECO:0007669"/>
    <property type="project" value="InterPro"/>
</dbReference>
<dbReference type="NCBIfam" id="NF001616">
    <property type="entry name" value="PRK00405.1"/>
    <property type="match status" value="1"/>
</dbReference>
<feature type="coiled-coil region" evidence="8">
    <location>
        <begin position="460"/>
        <end position="495"/>
    </location>
</feature>
<gene>
    <name evidence="13" type="primary">rpoB</name>
    <name evidence="13" type="ORF">DCW38_05895</name>
</gene>
<dbReference type="Gene3D" id="3.90.1100.10">
    <property type="match status" value="2"/>
</dbReference>
<evidence type="ECO:0000256" key="3">
    <source>
        <dbReference type="ARBA" id="ARBA00022695"/>
    </source>
</evidence>
<dbReference type="Pfam" id="PF04565">
    <property type="entry name" value="RNA_pol_Rpb2_3"/>
    <property type="match status" value="1"/>
</dbReference>
<dbReference type="FunFam" id="3.90.1800.10:FF:000001">
    <property type="entry name" value="DNA-directed RNA polymerase subunit beta"/>
    <property type="match status" value="1"/>
</dbReference>
<dbReference type="EMBL" id="DMZY01000175">
    <property type="protein sequence ID" value="HAV92695.1"/>
    <property type="molecule type" value="Genomic_DNA"/>
</dbReference>
<dbReference type="InterPro" id="IPR010243">
    <property type="entry name" value="RNA_pol_bsu_bac"/>
</dbReference>
<dbReference type="NCBIfam" id="TIGR02013">
    <property type="entry name" value="rpoB"/>
    <property type="match status" value="1"/>
</dbReference>
<evidence type="ECO:0000256" key="7">
    <source>
        <dbReference type="RuleBase" id="RU363031"/>
    </source>
</evidence>
<dbReference type="PANTHER" id="PTHR20856">
    <property type="entry name" value="DNA-DIRECTED RNA POLYMERASE I SUBUNIT 2"/>
    <property type="match status" value="1"/>
</dbReference>
<comment type="subunit">
    <text evidence="7">The RNAP catalytic core consists of 2 alpha, 1 beta, 1 beta' and 1 omega subunit. When a sigma factor is associated with the core the holoenzyme is formed, which can initiate transcription.</text>
</comment>
<evidence type="ECO:0000256" key="5">
    <source>
        <dbReference type="ARBA" id="ARBA00048552"/>
    </source>
</evidence>
<feature type="domain" description="DNA-directed RNA polymerase beta subunit external 1" evidence="12">
    <location>
        <begin position="114"/>
        <end position="179"/>
    </location>
</feature>
<dbReference type="InterPro" id="IPR007120">
    <property type="entry name" value="DNA-dir_RNAP_su2_dom"/>
</dbReference>
<sequence length="839" mass="93185">RMMLKDIQSLTPKDLINARLVSSIIISFFSTSQLSQFMEQTNPLAELTHKRRISALGPGGLTRDTAGFEVRDVHHSHYGRICPIETPEGPNIGLITSLSTYARINEFGFIETPYRKVVKGKVTNQVEFLSADIEDKYAIAQANAVLNPDNTFRDDILLCRKKGEYPLVPREEVNFMDVSPKQIVSPSASMIPFLEHDDANRALMGSNMQRQAVPLLKPSAPVVGTGIERQVAIDAGSVIVAKNDGVVEELTGDYIKIKTERTTSENIFDEDVGYDIYRMITFQRTNQDTTIIQKPIVKVGQKIKAGDIIADGHACDNGEMALGQNVLVAFLPWYGYNFEDAIVVSERLLEEDSFTSIHVKELEIALRETKLGPEEFTRELPNVSEDATHDLDEYGIIRIGAKVQPGDILVGKVTPKGEVELTPEEKLLRAIFGEKASDVRDTSLKVSPGISGVVVDVRVLSRENKRKEAIEKEVVKEVDEKIKRIEKKRLLLLKELLIDKKVNESLRDIYGKVLIRKGMKITDELIKKMDFTTVIVEKDVLPADYRKANKIIRDSNSAINKIRNRIGEGSLDQLHGDELPNGVLKMVKIFIAQKRNLQVGDKLAGRHGNKGVVARIVPVEDMPFLVDGTPIDIVLNPLGVSSRMNVGQVLETLLGYAGMKKGIKYSSPVFEGTTIEEIKNQLIQVGADPSGKMVLYDGRTGEKFDEKVTVGYMYIMKLSHMVEDKIHARATGPYSLISQQPLGGKAQFGGQRFGEMEVWALEAYGAAYTLQEILTVKSDDVKGRSDLYEAIVKGKNPPEPGLPAAFNVLVKEMNGLCLDVTLGKNEVEENKSKPQTVEE</sequence>
<comment type="caution">
    <text evidence="13">The sequence shown here is derived from an EMBL/GenBank/DDBJ whole genome shotgun (WGS) entry which is preliminary data.</text>
</comment>
<comment type="catalytic activity">
    <reaction evidence="5 7">
        <text>RNA(n) + a ribonucleoside 5'-triphosphate = RNA(n+1) + diphosphate</text>
        <dbReference type="Rhea" id="RHEA:21248"/>
        <dbReference type="Rhea" id="RHEA-COMP:14527"/>
        <dbReference type="Rhea" id="RHEA-COMP:17342"/>
        <dbReference type="ChEBI" id="CHEBI:33019"/>
        <dbReference type="ChEBI" id="CHEBI:61557"/>
        <dbReference type="ChEBI" id="CHEBI:140395"/>
        <dbReference type="EC" id="2.7.7.6"/>
    </reaction>
</comment>
<dbReference type="PROSITE" id="PS01166">
    <property type="entry name" value="RNA_POL_BETA"/>
    <property type="match status" value="1"/>
</dbReference>
<dbReference type="Pfam" id="PF00562">
    <property type="entry name" value="RNA_pol_Rpb2_6"/>
    <property type="match status" value="1"/>
</dbReference>
<organism evidence="13 14">
    <name type="scientific">candidate division WOR-3 bacterium</name>
    <dbReference type="NCBI Taxonomy" id="2052148"/>
    <lineage>
        <taxon>Bacteria</taxon>
        <taxon>Bacteria division WOR-3</taxon>
    </lineage>
</organism>
<dbReference type="InterPro" id="IPR007121">
    <property type="entry name" value="RNA_pol_bsu_CS"/>
</dbReference>
<evidence type="ECO:0000259" key="9">
    <source>
        <dbReference type="Pfam" id="PF00562"/>
    </source>
</evidence>
<dbReference type="Pfam" id="PF04560">
    <property type="entry name" value="RNA_pol_Rpb2_7"/>
    <property type="match status" value="1"/>
</dbReference>
<comment type="similarity">
    <text evidence="6">Belongs to the RNA polymerase beta chain family.</text>
</comment>
<evidence type="ECO:0000259" key="11">
    <source>
        <dbReference type="Pfam" id="PF04565"/>
    </source>
</evidence>
<dbReference type="GO" id="GO:0000428">
    <property type="term" value="C:DNA-directed RNA polymerase complex"/>
    <property type="evidence" value="ECO:0007669"/>
    <property type="project" value="UniProtKB-KW"/>
</dbReference>
<evidence type="ECO:0000256" key="2">
    <source>
        <dbReference type="ARBA" id="ARBA00022679"/>
    </source>
</evidence>
<dbReference type="SUPFAM" id="SSF64484">
    <property type="entry name" value="beta and beta-prime subunits of DNA dependent RNA-polymerase"/>
    <property type="match status" value="1"/>
</dbReference>
<dbReference type="CDD" id="cd00653">
    <property type="entry name" value="RNA_pol_B_RPB2"/>
    <property type="match status" value="1"/>
</dbReference>
<evidence type="ECO:0000313" key="13">
    <source>
        <dbReference type="EMBL" id="HAV92695.1"/>
    </source>
</evidence>
<feature type="domain" description="RNA polymerase Rpb2" evidence="10">
    <location>
        <begin position="749"/>
        <end position="822"/>
    </location>
</feature>
<dbReference type="InterPro" id="IPR037033">
    <property type="entry name" value="DNA-dir_RNAP_su2_hyb_sf"/>
</dbReference>
<evidence type="ECO:0000313" key="14">
    <source>
        <dbReference type="Proteomes" id="UP000264062"/>
    </source>
</evidence>
<protein>
    <recommendedName>
        <fullName evidence="7">DNA-directed RNA polymerase subunit beta</fullName>
        <ecNumber evidence="7">2.7.7.6</ecNumber>
    </recommendedName>
</protein>
<reference evidence="13 14" key="1">
    <citation type="journal article" date="2018" name="Nat. Biotechnol.">
        <title>A standardized bacterial taxonomy based on genome phylogeny substantially revises the tree of life.</title>
        <authorList>
            <person name="Parks D.H."/>
            <person name="Chuvochina M."/>
            <person name="Waite D.W."/>
            <person name="Rinke C."/>
            <person name="Skarshewski A."/>
            <person name="Chaumeil P.A."/>
            <person name="Hugenholtz P."/>
        </authorList>
    </citation>
    <scope>NUCLEOTIDE SEQUENCE [LARGE SCALE GENOMIC DNA]</scope>
    <source>
        <strain evidence="13">UBA9956</strain>
    </source>
</reference>
<dbReference type="AlphaFoldDB" id="A0A350HAX9"/>
<accession>A0A350HAX9</accession>
<dbReference type="InterPro" id="IPR014724">
    <property type="entry name" value="RNA_pol_RPB2_OB-fold"/>
</dbReference>
<dbReference type="Proteomes" id="UP000264062">
    <property type="component" value="Unassembled WGS sequence"/>
</dbReference>
<evidence type="ECO:0000256" key="1">
    <source>
        <dbReference type="ARBA" id="ARBA00022478"/>
    </source>
</evidence>
<feature type="non-terminal residue" evidence="13">
    <location>
        <position position="1"/>
    </location>
</feature>
<dbReference type="InterPro" id="IPR007641">
    <property type="entry name" value="RNA_pol_Rpb2_7"/>
</dbReference>
<dbReference type="Pfam" id="PF10385">
    <property type="entry name" value="RNA_pol_Rpb2_45"/>
    <property type="match status" value="1"/>
</dbReference>
<evidence type="ECO:0000256" key="8">
    <source>
        <dbReference type="SAM" id="Coils"/>
    </source>
</evidence>
<keyword evidence="8" id="KW-0175">Coiled coil</keyword>
<evidence type="ECO:0000259" key="12">
    <source>
        <dbReference type="Pfam" id="PF10385"/>
    </source>
</evidence>
<comment type="function">
    <text evidence="7">DNA-dependent RNA polymerase catalyzes the transcription of DNA into RNA using the four ribonucleoside triphosphates as substrates.</text>
</comment>